<evidence type="ECO:0008006" key="3">
    <source>
        <dbReference type="Google" id="ProtNLM"/>
    </source>
</evidence>
<organism evidence="1 2">
    <name type="scientific">Tritrichomonas musculus</name>
    <dbReference type="NCBI Taxonomy" id="1915356"/>
    <lineage>
        <taxon>Eukaryota</taxon>
        <taxon>Metamonada</taxon>
        <taxon>Parabasalia</taxon>
        <taxon>Tritrichomonadida</taxon>
        <taxon>Tritrichomonadidae</taxon>
        <taxon>Tritrichomonas</taxon>
    </lineage>
</organism>
<dbReference type="PANTHER" id="PTHR36454">
    <property type="entry name" value="LMO2823 PROTEIN"/>
    <property type="match status" value="1"/>
</dbReference>
<dbReference type="Proteomes" id="UP001470230">
    <property type="component" value="Unassembled WGS sequence"/>
</dbReference>
<evidence type="ECO:0000313" key="2">
    <source>
        <dbReference type="Proteomes" id="UP001470230"/>
    </source>
</evidence>
<proteinExistence type="predicted"/>
<comment type="caution">
    <text evidence="1">The sequence shown here is derived from an EMBL/GenBank/DDBJ whole genome shotgun (WGS) entry which is preliminary data.</text>
</comment>
<protein>
    <recommendedName>
        <fullName evidence="3">DUF1015 domain-containing protein</fullName>
    </recommendedName>
</protein>
<reference evidence="1 2" key="1">
    <citation type="submission" date="2024-04" db="EMBL/GenBank/DDBJ databases">
        <title>Tritrichomonas musculus Genome.</title>
        <authorList>
            <person name="Alves-Ferreira E."/>
            <person name="Grigg M."/>
            <person name="Lorenzi H."/>
            <person name="Galac M."/>
        </authorList>
    </citation>
    <scope>NUCLEOTIDE SEQUENCE [LARGE SCALE GENOMIC DNA]</scope>
    <source>
        <strain evidence="1 2">EAF2021</strain>
    </source>
</reference>
<dbReference type="InterPro" id="IPR008323">
    <property type="entry name" value="UCP033563"/>
</dbReference>
<evidence type="ECO:0000313" key="1">
    <source>
        <dbReference type="EMBL" id="KAK8838171.1"/>
    </source>
</evidence>
<name>A0ABR2GWX7_9EUKA</name>
<gene>
    <name evidence="1" type="ORF">M9Y10_035588</name>
</gene>
<sequence>MKAIEDLGICMPEILLPAGKNMMSWPVIACDQYTQDKTYWQKLSEITSGKPSTLNLILPEIYLENNKEERISKIRQTMREYLENGVFQPPQKCFVYIERTTPFNRIRKGLIALIDLEKYEWKPLSKANIRATEKTIVERIPPRIAIRKGAPLELPHIMLLADDKSRQLVEKTGDLVRNKPPLYQIDLMCGGGSVKGWSVSTDSEVSNVTSAITKLATEKTAPDGSIFLFAVGDGNHSLATAKAVWDDYKKELKEQGIPDDQIAQNPVRWALVEIVNMYDEGLTFEPIHRVVFGADSRTLISDILKKLGGKVTTLNSATSLQEAVKKSTSSFGFAFNENGAKKFELLEAEIDSLAVSVLQPALDEALDEIAKRDPNGKRPIIDYIHGSDELVKLGERLGATAILLPPVSKDSFFETINHRGSLPNKSFSMGEADEKRFYLECRRLFP</sequence>
<accession>A0ABR2GWX7</accession>
<keyword evidence="2" id="KW-1185">Reference proteome</keyword>
<dbReference type="EMBL" id="JAPFFF010000056">
    <property type="protein sequence ID" value="KAK8838171.1"/>
    <property type="molecule type" value="Genomic_DNA"/>
</dbReference>
<dbReference type="PANTHER" id="PTHR36454:SF1">
    <property type="entry name" value="DUF1015 DOMAIN-CONTAINING PROTEIN"/>
    <property type="match status" value="1"/>
</dbReference>
<dbReference type="Pfam" id="PF06245">
    <property type="entry name" value="DUF1015"/>
    <property type="match status" value="1"/>
</dbReference>